<sequence>MNKIESKKYFSTSENSFDDDFSCSHVQRNRLTHPEINPTLVYSPHQAAEKVKNDLKIAGLERKIAELEWEIKDLDQKYFELSSLLRGQPEIKKQDSDSDPKILSVISITEDLFEKSKIVVEREHDPDEEGSDFVIFNVSCQGDLKEILKKEKEWNRRVQEAESGHSGQLRLIVCPVE</sequence>
<proteinExistence type="predicted"/>
<protein>
    <submittedName>
        <fullName evidence="2">Uncharacterized protein</fullName>
    </submittedName>
</protein>
<dbReference type="EMBL" id="CP036317">
    <property type="protein sequence ID" value="QDV17700.1"/>
    <property type="molecule type" value="Genomic_DNA"/>
</dbReference>
<dbReference type="RefSeq" id="WP_145455720.1">
    <property type="nucleotide sequence ID" value="NZ_CP036317.1"/>
</dbReference>
<evidence type="ECO:0000313" key="3">
    <source>
        <dbReference type="Proteomes" id="UP000320839"/>
    </source>
</evidence>
<evidence type="ECO:0000256" key="1">
    <source>
        <dbReference type="SAM" id="Coils"/>
    </source>
</evidence>
<reference evidence="2 3" key="1">
    <citation type="submission" date="2019-02" db="EMBL/GenBank/DDBJ databases">
        <title>Deep-cultivation of Planctomycetes and their phenomic and genomic characterization uncovers novel biology.</title>
        <authorList>
            <person name="Wiegand S."/>
            <person name="Jogler M."/>
            <person name="Boedeker C."/>
            <person name="Pinto D."/>
            <person name="Vollmers J."/>
            <person name="Rivas-Marin E."/>
            <person name="Kohn T."/>
            <person name="Peeters S.H."/>
            <person name="Heuer A."/>
            <person name="Rast P."/>
            <person name="Oberbeckmann S."/>
            <person name="Bunk B."/>
            <person name="Jeske O."/>
            <person name="Meyerdierks A."/>
            <person name="Storesund J.E."/>
            <person name="Kallscheuer N."/>
            <person name="Luecker S."/>
            <person name="Lage O.M."/>
            <person name="Pohl T."/>
            <person name="Merkel B.J."/>
            <person name="Hornburger P."/>
            <person name="Mueller R.-W."/>
            <person name="Bruemmer F."/>
            <person name="Labrenz M."/>
            <person name="Spormann A.M."/>
            <person name="Op den Camp H."/>
            <person name="Overmann J."/>
            <person name="Amann R."/>
            <person name="Jetten M.S.M."/>
            <person name="Mascher T."/>
            <person name="Medema M.H."/>
            <person name="Devos D.P."/>
            <person name="Kaster A.-K."/>
            <person name="Ovreas L."/>
            <person name="Rohde M."/>
            <person name="Galperin M.Y."/>
            <person name="Jogler C."/>
        </authorList>
    </citation>
    <scope>NUCLEOTIDE SEQUENCE [LARGE SCALE GENOMIC DNA]</scope>
    <source>
        <strain evidence="2 3">Pan153</strain>
    </source>
</reference>
<accession>A0A518FN05</accession>
<keyword evidence="1" id="KW-0175">Coiled coil</keyword>
<organism evidence="2 3">
    <name type="scientific">Gimesia panareensis</name>
    <dbReference type="NCBI Taxonomy" id="2527978"/>
    <lineage>
        <taxon>Bacteria</taxon>
        <taxon>Pseudomonadati</taxon>
        <taxon>Planctomycetota</taxon>
        <taxon>Planctomycetia</taxon>
        <taxon>Planctomycetales</taxon>
        <taxon>Planctomycetaceae</taxon>
        <taxon>Gimesia</taxon>
    </lineage>
</organism>
<dbReference type="Proteomes" id="UP000320839">
    <property type="component" value="Chromosome"/>
</dbReference>
<evidence type="ECO:0000313" key="2">
    <source>
        <dbReference type="EMBL" id="QDV17700.1"/>
    </source>
</evidence>
<name>A0A518FN05_9PLAN</name>
<feature type="coiled-coil region" evidence="1">
    <location>
        <begin position="57"/>
        <end position="84"/>
    </location>
</feature>
<gene>
    <name evidence="2" type="ORF">Pan153_23540</name>
</gene>
<dbReference type="AlphaFoldDB" id="A0A518FN05"/>